<dbReference type="GeneID" id="140004333"/>
<dbReference type="RefSeq" id="XP_071919317.1">
    <property type="nucleotide sequence ID" value="XM_072063216.1"/>
</dbReference>
<evidence type="ECO:0000313" key="2">
    <source>
        <dbReference type="Proteomes" id="UP001652660"/>
    </source>
</evidence>
<dbReference type="Proteomes" id="UP001652660">
    <property type="component" value="Chromosome 8c"/>
</dbReference>
<protein>
    <submittedName>
        <fullName evidence="3">Uncharacterized protein</fullName>
    </submittedName>
</protein>
<evidence type="ECO:0000256" key="1">
    <source>
        <dbReference type="SAM" id="MobiDB-lite"/>
    </source>
</evidence>
<keyword evidence="2" id="KW-1185">Reference proteome</keyword>
<feature type="compositionally biased region" description="Polar residues" evidence="1">
    <location>
        <begin position="11"/>
        <end position="28"/>
    </location>
</feature>
<reference evidence="3" key="1">
    <citation type="submission" date="2025-08" db="UniProtKB">
        <authorList>
            <consortium name="RefSeq"/>
        </authorList>
    </citation>
    <scope>IDENTIFICATION</scope>
    <source>
        <tissue evidence="3">Leaves</tissue>
    </source>
</reference>
<organism evidence="2 3">
    <name type="scientific">Coffea arabica</name>
    <name type="common">Arabian coffee</name>
    <dbReference type="NCBI Taxonomy" id="13443"/>
    <lineage>
        <taxon>Eukaryota</taxon>
        <taxon>Viridiplantae</taxon>
        <taxon>Streptophyta</taxon>
        <taxon>Embryophyta</taxon>
        <taxon>Tracheophyta</taxon>
        <taxon>Spermatophyta</taxon>
        <taxon>Magnoliopsida</taxon>
        <taxon>eudicotyledons</taxon>
        <taxon>Gunneridae</taxon>
        <taxon>Pentapetalae</taxon>
        <taxon>asterids</taxon>
        <taxon>lamiids</taxon>
        <taxon>Gentianales</taxon>
        <taxon>Rubiaceae</taxon>
        <taxon>Ixoroideae</taxon>
        <taxon>Gardenieae complex</taxon>
        <taxon>Bertiereae - Coffeeae clade</taxon>
        <taxon>Coffeeae</taxon>
        <taxon>Coffea</taxon>
    </lineage>
</organism>
<sequence length="248" mass="28507">MSPAAKEGNNRKPSQIVSHNVVDQSLSNEPHGKGTEPRKLAITQTKIIRGEVMEFVAHLKHHYRLEMYKDSSIGPWNSSIGPETKIIRGEVMEFVAHLKHHYRMEMYKDSSIGPWNSCSCHFCHRKPFEVEAVSLYQKEDERDAIYGFSFMKFVLNFNCLKSGTIPVTLRILFRFTKWNPVLLRSSSAIYVDPMVQILCTIVQSVVSIKMISRGKIFRRLFISERGHALEGGRNRKTDRGPREPEALD</sequence>
<evidence type="ECO:0000313" key="3">
    <source>
        <dbReference type="RefSeq" id="XP_071919317.1"/>
    </source>
</evidence>
<gene>
    <name evidence="3" type="primary">LOC140004333</name>
</gene>
<name>A0ABM4VIF9_COFAR</name>
<proteinExistence type="predicted"/>
<feature type="region of interest" description="Disordered" evidence="1">
    <location>
        <begin position="1"/>
        <end position="37"/>
    </location>
</feature>
<accession>A0ABM4VIF9</accession>